<dbReference type="Proteomes" id="UP000585050">
    <property type="component" value="Unassembled WGS sequence"/>
</dbReference>
<proteinExistence type="predicted"/>
<dbReference type="CDD" id="cd03801">
    <property type="entry name" value="GT4_PimA-like"/>
    <property type="match status" value="1"/>
</dbReference>
<dbReference type="PANTHER" id="PTHR12526">
    <property type="entry name" value="GLYCOSYLTRANSFERASE"/>
    <property type="match status" value="1"/>
</dbReference>
<keyword evidence="4" id="KW-1185">Reference proteome</keyword>
<dbReference type="Pfam" id="PF00534">
    <property type="entry name" value="Glycos_transf_1"/>
    <property type="match status" value="1"/>
</dbReference>
<dbReference type="RefSeq" id="WP_168883211.1">
    <property type="nucleotide sequence ID" value="NZ_JABAIL010000004.1"/>
</dbReference>
<dbReference type="InterPro" id="IPR028098">
    <property type="entry name" value="Glyco_trans_4-like_N"/>
</dbReference>
<feature type="domain" description="Glycosyltransferase subfamily 4-like N-terminal" evidence="2">
    <location>
        <begin position="52"/>
        <end position="168"/>
    </location>
</feature>
<dbReference type="PANTHER" id="PTHR12526:SF627">
    <property type="entry name" value="D-RHAMNOSYLTRANSFERASE WBPZ"/>
    <property type="match status" value="1"/>
</dbReference>
<protein>
    <submittedName>
        <fullName evidence="3">Glycosyltransferase family 4 protein</fullName>
    </submittedName>
</protein>
<accession>A0A7X8SLT6</accession>
<evidence type="ECO:0000313" key="4">
    <source>
        <dbReference type="Proteomes" id="UP000585050"/>
    </source>
</evidence>
<name>A0A7X8SLT6_9BACT</name>
<dbReference type="Pfam" id="PF13439">
    <property type="entry name" value="Glyco_transf_4"/>
    <property type="match status" value="1"/>
</dbReference>
<gene>
    <name evidence="3" type="ORF">HGP29_14890</name>
</gene>
<keyword evidence="3" id="KW-0808">Transferase</keyword>
<comment type="caution">
    <text evidence="3">The sequence shown here is derived from an EMBL/GenBank/DDBJ whole genome shotgun (WGS) entry which is preliminary data.</text>
</comment>
<dbReference type="EMBL" id="JABAIL010000004">
    <property type="protein sequence ID" value="NLR92502.1"/>
    <property type="molecule type" value="Genomic_DNA"/>
</dbReference>
<dbReference type="Gene3D" id="3.40.50.2000">
    <property type="entry name" value="Glycogen Phosphorylase B"/>
    <property type="match status" value="2"/>
</dbReference>
<sequence length="376" mass="43683">MKLAFFTSHIDKSLQWLWYAESLKNNSIEQYHIVIGLNKKEPFFVKDLKGIGVNVLYLHHKGSYDFFKNIIKSYNFLQSYKVDLIHTSLPYGNIIGQIVAKLLNVKTVTTCENVSWAKDFKSKKQEIIDLFTFKLSKNIIATTDTAAEYLKNNWPIKPEKIQKIYHGLKQEEYQNISDDRVFNLKRKYAINDNDFIIGMIARMEFWKGHKYAIKAIFRLKDKYPNIKLLIFGAGGEFLPKFNELILKYDLKNHVFYHGFSDDPIGLFKLFNVHLHVPISKYVETGGINIIEGMISACPQILTLSGYAAQSAEHLKNAYVVDYKSSDSIEKALVYSIENYQKMKDFSIQARKDALNIYSNKVKVQKHLDLYKIIINE</sequence>
<feature type="domain" description="Glycosyl transferase family 1" evidence="1">
    <location>
        <begin position="184"/>
        <end position="351"/>
    </location>
</feature>
<dbReference type="AlphaFoldDB" id="A0A7X8SLT6"/>
<evidence type="ECO:0000313" key="3">
    <source>
        <dbReference type="EMBL" id="NLR92502.1"/>
    </source>
</evidence>
<evidence type="ECO:0000259" key="2">
    <source>
        <dbReference type="Pfam" id="PF13439"/>
    </source>
</evidence>
<reference evidence="3 4" key="1">
    <citation type="submission" date="2020-04" db="EMBL/GenBank/DDBJ databases">
        <title>Flammeovirga sp. SR4, a novel species isolated from seawater.</title>
        <authorList>
            <person name="Wang X."/>
        </authorList>
    </citation>
    <scope>NUCLEOTIDE SEQUENCE [LARGE SCALE GENOMIC DNA]</scope>
    <source>
        <strain evidence="3 4">SR4</strain>
    </source>
</reference>
<evidence type="ECO:0000259" key="1">
    <source>
        <dbReference type="Pfam" id="PF00534"/>
    </source>
</evidence>
<dbReference type="GO" id="GO:0016757">
    <property type="term" value="F:glycosyltransferase activity"/>
    <property type="evidence" value="ECO:0007669"/>
    <property type="project" value="InterPro"/>
</dbReference>
<organism evidence="3 4">
    <name type="scientific">Flammeovirga agarivorans</name>
    <dbReference type="NCBI Taxonomy" id="2726742"/>
    <lineage>
        <taxon>Bacteria</taxon>
        <taxon>Pseudomonadati</taxon>
        <taxon>Bacteroidota</taxon>
        <taxon>Cytophagia</taxon>
        <taxon>Cytophagales</taxon>
        <taxon>Flammeovirgaceae</taxon>
        <taxon>Flammeovirga</taxon>
    </lineage>
</organism>
<dbReference type="SUPFAM" id="SSF53756">
    <property type="entry name" value="UDP-Glycosyltransferase/glycogen phosphorylase"/>
    <property type="match status" value="1"/>
</dbReference>
<dbReference type="InterPro" id="IPR001296">
    <property type="entry name" value="Glyco_trans_1"/>
</dbReference>